<accession>A0A845AL56</accession>
<evidence type="ECO:0000313" key="3">
    <source>
        <dbReference type="Proteomes" id="UP000439780"/>
    </source>
</evidence>
<keyword evidence="1" id="KW-1133">Transmembrane helix</keyword>
<evidence type="ECO:0008006" key="4">
    <source>
        <dbReference type="Google" id="ProtNLM"/>
    </source>
</evidence>
<keyword evidence="1" id="KW-0812">Transmembrane</keyword>
<dbReference type="OrthoDB" id="7605493at2"/>
<protein>
    <recommendedName>
        <fullName evidence="4">Disulfide bond formation protein B</fullName>
    </recommendedName>
</protein>
<keyword evidence="1" id="KW-0472">Membrane</keyword>
<name>A0A845AL56_9SPHN</name>
<feature type="transmembrane region" description="Helical" evidence="1">
    <location>
        <begin position="71"/>
        <end position="92"/>
    </location>
</feature>
<dbReference type="AlphaFoldDB" id="A0A845AL56"/>
<dbReference type="Proteomes" id="UP000439780">
    <property type="component" value="Unassembled WGS sequence"/>
</dbReference>
<dbReference type="RefSeq" id="WP_160753918.1">
    <property type="nucleotide sequence ID" value="NZ_WTYA01000010.1"/>
</dbReference>
<keyword evidence="3" id="KW-1185">Reference proteome</keyword>
<gene>
    <name evidence="2" type="ORF">GRI58_12370</name>
</gene>
<organism evidence="2 3">
    <name type="scientific">Qipengyuania algicida</name>
    <dbReference type="NCBI Taxonomy" id="1836209"/>
    <lineage>
        <taxon>Bacteria</taxon>
        <taxon>Pseudomonadati</taxon>
        <taxon>Pseudomonadota</taxon>
        <taxon>Alphaproteobacteria</taxon>
        <taxon>Sphingomonadales</taxon>
        <taxon>Erythrobacteraceae</taxon>
        <taxon>Qipengyuania</taxon>
    </lineage>
</organism>
<comment type="caution">
    <text evidence="2">The sequence shown here is derived from an EMBL/GenBank/DDBJ whole genome shotgun (WGS) entry which is preliminary data.</text>
</comment>
<proteinExistence type="predicted"/>
<reference evidence="2 3" key="1">
    <citation type="submission" date="2019-12" db="EMBL/GenBank/DDBJ databases">
        <title>Genomic-based taxomic classification of the family Erythrobacteraceae.</title>
        <authorList>
            <person name="Xu L."/>
        </authorList>
    </citation>
    <scope>NUCLEOTIDE SEQUENCE [LARGE SCALE GENOMIC DNA]</scope>
    <source>
        <strain evidence="2 3">KEMB 9005-328</strain>
    </source>
</reference>
<evidence type="ECO:0000313" key="2">
    <source>
        <dbReference type="EMBL" id="MXP29611.1"/>
    </source>
</evidence>
<evidence type="ECO:0000256" key="1">
    <source>
        <dbReference type="SAM" id="Phobius"/>
    </source>
</evidence>
<dbReference type="EMBL" id="WTYA01000010">
    <property type="protein sequence ID" value="MXP29611.1"/>
    <property type="molecule type" value="Genomic_DNA"/>
</dbReference>
<sequence>MRRDRRLLFAMVLFSISLIAGAIQAWIVQAYIYHAIMGSWEQFAEFFGVEAPTSGPNAFCFDYCAPKLPFAAGWIAITAFVIGWITLAYAWWKPRS</sequence>